<feature type="signal peptide" evidence="1">
    <location>
        <begin position="1"/>
        <end position="19"/>
    </location>
</feature>
<dbReference type="InterPro" id="IPR053145">
    <property type="entry name" value="AB_hydrolase_Est10"/>
</dbReference>
<feature type="domain" description="Serine aminopeptidase S33" evidence="2">
    <location>
        <begin position="191"/>
        <end position="283"/>
    </location>
</feature>
<evidence type="ECO:0000256" key="1">
    <source>
        <dbReference type="SAM" id="SignalP"/>
    </source>
</evidence>
<dbReference type="AlphaFoldDB" id="A0A948WX32"/>
<dbReference type="Proteomes" id="UP000783796">
    <property type="component" value="Unassembled WGS sequence"/>
</dbReference>
<dbReference type="Pfam" id="PF12146">
    <property type="entry name" value="Hydrolase_4"/>
    <property type="match status" value="1"/>
</dbReference>
<sequence>MKKTILFALLMSAVSVSYAQVINGTWKGLLMAANQKLEIVFHFQHEEDGKPSCKMDVPAQSAVGIPVNLQTLTDDSVSLSVAAINMTYNGKLIDGTIKGKFNQFGMSFPLELRPGEVNKPNRPQEPTLTYIYGTEEVIFSNLNANAKLSGTLTYPVGYNPNKKVPVVIMVTGSGSQNRDEEVFGHKPFLVIADYLAKCGIASLRYDDRGTGKSVGGDVMNATSEDFAEDADCGLQWLRESGKFGKIGVLGHSEGGMIAFMLAADKKPDFIVSMAGPGIKGDTLLAEQQNALLKLKGIPANVSVNTVRKEMSVQPQKPWLQFFVDYNPESDLKQITIPVMAINGSYDAQVISESNLGNIRRLLNDKNPKNLIKEYPGLNHLFQHCRPETAVDYYNIEETCSEEVLKDIANWINNL</sequence>
<dbReference type="Gene3D" id="3.40.50.1820">
    <property type="entry name" value="alpha/beta hydrolase"/>
    <property type="match status" value="1"/>
</dbReference>
<dbReference type="GO" id="GO:0052689">
    <property type="term" value="F:carboxylic ester hydrolase activity"/>
    <property type="evidence" value="ECO:0007669"/>
    <property type="project" value="TreeGrafter"/>
</dbReference>
<evidence type="ECO:0000259" key="2">
    <source>
        <dbReference type="Pfam" id="PF12146"/>
    </source>
</evidence>
<gene>
    <name evidence="3" type="ORF">H9777_04800</name>
</gene>
<dbReference type="PANTHER" id="PTHR43265">
    <property type="entry name" value="ESTERASE ESTD"/>
    <property type="match status" value="1"/>
</dbReference>
<keyword evidence="3" id="KW-0378">Hydrolase</keyword>
<dbReference type="PANTHER" id="PTHR43265:SF1">
    <property type="entry name" value="ESTERASE ESTD"/>
    <property type="match status" value="1"/>
</dbReference>
<reference evidence="3" key="1">
    <citation type="journal article" date="2021" name="PeerJ">
        <title>Extensive microbial diversity within the chicken gut microbiome revealed by metagenomics and culture.</title>
        <authorList>
            <person name="Gilroy R."/>
            <person name="Ravi A."/>
            <person name="Getino M."/>
            <person name="Pursley I."/>
            <person name="Horton D.L."/>
            <person name="Alikhan N.F."/>
            <person name="Baker D."/>
            <person name="Gharbi K."/>
            <person name="Hall N."/>
            <person name="Watson M."/>
            <person name="Adriaenssens E.M."/>
            <person name="Foster-Nyarko E."/>
            <person name="Jarju S."/>
            <person name="Secka A."/>
            <person name="Antonio M."/>
            <person name="Oren A."/>
            <person name="Chaudhuri R.R."/>
            <person name="La Ragione R."/>
            <person name="Hildebrand F."/>
            <person name="Pallen M.J."/>
        </authorList>
    </citation>
    <scope>NUCLEOTIDE SEQUENCE</scope>
    <source>
        <strain evidence="3">G4-2901</strain>
    </source>
</reference>
<evidence type="ECO:0000313" key="4">
    <source>
        <dbReference type="Proteomes" id="UP000783796"/>
    </source>
</evidence>
<reference evidence="3" key="2">
    <citation type="submission" date="2021-04" db="EMBL/GenBank/DDBJ databases">
        <authorList>
            <person name="Gilroy R."/>
        </authorList>
    </citation>
    <scope>NUCLEOTIDE SEQUENCE</scope>
    <source>
        <strain evidence="3">G4-2901</strain>
    </source>
</reference>
<feature type="chain" id="PRO_5037475188" evidence="1">
    <location>
        <begin position="20"/>
        <end position="414"/>
    </location>
</feature>
<dbReference type="InterPro" id="IPR022742">
    <property type="entry name" value="Hydrolase_4"/>
</dbReference>
<accession>A0A948WX32</accession>
<dbReference type="SUPFAM" id="SSF53474">
    <property type="entry name" value="alpha/beta-Hydrolases"/>
    <property type="match status" value="1"/>
</dbReference>
<evidence type="ECO:0000313" key="3">
    <source>
        <dbReference type="EMBL" id="MBU3837631.1"/>
    </source>
</evidence>
<name>A0A948WX32_9BACT</name>
<protein>
    <submittedName>
        <fullName evidence="3">Alpha/beta fold hydrolase</fullName>
    </submittedName>
</protein>
<comment type="caution">
    <text evidence="3">The sequence shown here is derived from an EMBL/GenBank/DDBJ whole genome shotgun (WGS) entry which is preliminary data.</text>
</comment>
<organism evidence="3 4">
    <name type="scientific">Candidatus Phocaeicola faecigallinarum</name>
    <dbReference type="NCBI Taxonomy" id="2838732"/>
    <lineage>
        <taxon>Bacteria</taxon>
        <taxon>Pseudomonadati</taxon>
        <taxon>Bacteroidota</taxon>
        <taxon>Bacteroidia</taxon>
        <taxon>Bacteroidales</taxon>
        <taxon>Bacteroidaceae</taxon>
        <taxon>Phocaeicola</taxon>
    </lineage>
</organism>
<proteinExistence type="predicted"/>
<dbReference type="EMBL" id="JAHLFW010000045">
    <property type="protein sequence ID" value="MBU3837631.1"/>
    <property type="molecule type" value="Genomic_DNA"/>
</dbReference>
<keyword evidence="1" id="KW-0732">Signal</keyword>
<dbReference type="InterPro" id="IPR029058">
    <property type="entry name" value="AB_hydrolase_fold"/>
</dbReference>